<comment type="caution">
    <text evidence="1">The sequence shown here is derived from an EMBL/GenBank/DDBJ whole genome shotgun (WGS) entry which is preliminary data.</text>
</comment>
<evidence type="ECO:0000313" key="2">
    <source>
        <dbReference type="Proteomes" id="UP000821845"/>
    </source>
</evidence>
<organism evidence="1 2">
    <name type="scientific">Hyalomma asiaticum</name>
    <name type="common">Tick</name>
    <dbReference type="NCBI Taxonomy" id="266040"/>
    <lineage>
        <taxon>Eukaryota</taxon>
        <taxon>Metazoa</taxon>
        <taxon>Ecdysozoa</taxon>
        <taxon>Arthropoda</taxon>
        <taxon>Chelicerata</taxon>
        <taxon>Arachnida</taxon>
        <taxon>Acari</taxon>
        <taxon>Parasitiformes</taxon>
        <taxon>Ixodida</taxon>
        <taxon>Ixodoidea</taxon>
        <taxon>Ixodidae</taxon>
        <taxon>Hyalomminae</taxon>
        <taxon>Hyalomma</taxon>
    </lineage>
</organism>
<evidence type="ECO:0000313" key="1">
    <source>
        <dbReference type="EMBL" id="KAH6939803.1"/>
    </source>
</evidence>
<gene>
    <name evidence="1" type="ORF">HPB50_021742</name>
</gene>
<reference evidence="1" key="1">
    <citation type="submission" date="2020-05" db="EMBL/GenBank/DDBJ databases">
        <title>Large-scale comparative analyses of tick genomes elucidate their genetic diversity and vector capacities.</title>
        <authorList>
            <person name="Jia N."/>
            <person name="Wang J."/>
            <person name="Shi W."/>
            <person name="Du L."/>
            <person name="Sun Y."/>
            <person name="Zhan W."/>
            <person name="Jiang J."/>
            <person name="Wang Q."/>
            <person name="Zhang B."/>
            <person name="Ji P."/>
            <person name="Sakyi L.B."/>
            <person name="Cui X."/>
            <person name="Yuan T."/>
            <person name="Jiang B."/>
            <person name="Yang W."/>
            <person name="Lam T.T.-Y."/>
            <person name="Chang Q."/>
            <person name="Ding S."/>
            <person name="Wang X."/>
            <person name="Zhu J."/>
            <person name="Ruan X."/>
            <person name="Zhao L."/>
            <person name="Wei J."/>
            <person name="Que T."/>
            <person name="Du C."/>
            <person name="Cheng J."/>
            <person name="Dai P."/>
            <person name="Han X."/>
            <person name="Huang E."/>
            <person name="Gao Y."/>
            <person name="Liu J."/>
            <person name="Shao H."/>
            <person name="Ye R."/>
            <person name="Li L."/>
            <person name="Wei W."/>
            <person name="Wang X."/>
            <person name="Wang C."/>
            <person name="Yang T."/>
            <person name="Huo Q."/>
            <person name="Li W."/>
            <person name="Guo W."/>
            <person name="Chen H."/>
            <person name="Zhou L."/>
            <person name="Ni X."/>
            <person name="Tian J."/>
            <person name="Zhou Y."/>
            <person name="Sheng Y."/>
            <person name="Liu T."/>
            <person name="Pan Y."/>
            <person name="Xia L."/>
            <person name="Li J."/>
            <person name="Zhao F."/>
            <person name="Cao W."/>
        </authorList>
    </citation>
    <scope>NUCLEOTIDE SEQUENCE</scope>
    <source>
        <strain evidence="1">Hyas-2018</strain>
    </source>
</reference>
<keyword evidence="2" id="KW-1185">Reference proteome</keyword>
<dbReference type="EMBL" id="CM023482">
    <property type="protein sequence ID" value="KAH6939803.1"/>
    <property type="molecule type" value="Genomic_DNA"/>
</dbReference>
<protein>
    <submittedName>
        <fullName evidence="1">Uncharacterized protein</fullName>
    </submittedName>
</protein>
<proteinExistence type="predicted"/>
<accession>A0ACB7SYL1</accession>
<name>A0ACB7SYL1_HYAAI</name>
<dbReference type="Proteomes" id="UP000821845">
    <property type="component" value="Chromosome 2"/>
</dbReference>
<sequence>MFAQLDNGKLSDVVKMRKSTTSFLKRLEGPTAPLKLGKRRTGQTRNERAKKTACCRKAFEKPSADFSGVCDENEPLLVELPTPYEYFSRYMRKSIYAELADKTNMDSVFNEGRSVQTNEEEIRKLMSLRLLMGVVKYPIYVCTGSRF</sequence>